<evidence type="ECO:0000313" key="1">
    <source>
        <dbReference type="EMBL" id="KAI1703656.1"/>
    </source>
</evidence>
<protein>
    <submittedName>
        <fullName evidence="1">Uncharacterized protein</fullName>
    </submittedName>
</protein>
<gene>
    <name evidence="1" type="ORF">DdX_14795</name>
</gene>
<name>A0AAD4MS59_9BILA</name>
<dbReference type="Proteomes" id="UP001201812">
    <property type="component" value="Unassembled WGS sequence"/>
</dbReference>
<keyword evidence="2" id="KW-1185">Reference proteome</keyword>
<organism evidence="1 2">
    <name type="scientific">Ditylenchus destructor</name>
    <dbReference type="NCBI Taxonomy" id="166010"/>
    <lineage>
        <taxon>Eukaryota</taxon>
        <taxon>Metazoa</taxon>
        <taxon>Ecdysozoa</taxon>
        <taxon>Nematoda</taxon>
        <taxon>Chromadorea</taxon>
        <taxon>Rhabditida</taxon>
        <taxon>Tylenchina</taxon>
        <taxon>Tylenchomorpha</taxon>
        <taxon>Sphaerularioidea</taxon>
        <taxon>Anguinidae</taxon>
        <taxon>Anguininae</taxon>
        <taxon>Ditylenchus</taxon>
    </lineage>
</organism>
<evidence type="ECO:0000313" key="2">
    <source>
        <dbReference type="Proteomes" id="UP001201812"/>
    </source>
</evidence>
<comment type="caution">
    <text evidence="1">The sequence shown here is derived from an EMBL/GenBank/DDBJ whole genome shotgun (WGS) entry which is preliminary data.</text>
</comment>
<accession>A0AAD4MS59</accession>
<dbReference type="EMBL" id="JAKKPZ010000079">
    <property type="protein sequence ID" value="KAI1703656.1"/>
    <property type="molecule type" value="Genomic_DNA"/>
</dbReference>
<proteinExistence type="predicted"/>
<reference evidence="1" key="1">
    <citation type="submission" date="2022-01" db="EMBL/GenBank/DDBJ databases">
        <title>Genome Sequence Resource for Two Populations of Ditylenchus destructor, the Migratory Endoparasitic Phytonematode.</title>
        <authorList>
            <person name="Zhang H."/>
            <person name="Lin R."/>
            <person name="Xie B."/>
        </authorList>
    </citation>
    <scope>NUCLEOTIDE SEQUENCE</scope>
    <source>
        <strain evidence="1">BazhouSP</strain>
    </source>
</reference>
<dbReference type="AlphaFoldDB" id="A0AAD4MS59"/>
<sequence length="68" mass="7557">MFSLSLKNVYMSTTLKTGHNMTLVANVSGRRAHTWTTEPHLEDMLDSALSNSRLIHHLGMSNIGDMAN</sequence>